<reference evidence="1" key="1">
    <citation type="journal article" date="2021" name="PeerJ">
        <title>Extensive microbial diversity within the chicken gut microbiome revealed by metagenomics and culture.</title>
        <authorList>
            <person name="Gilroy R."/>
            <person name="Ravi A."/>
            <person name="Getino M."/>
            <person name="Pursley I."/>
            <person name="Horton D.L."/>
            <person name="Alikhan N.F."/>
            <person name="Baker D."/>
            <person name="Gharbi K."/>
            <person name="Hall N."/>
            <person name="Watson M."/>
            <person name="Adriaenssens E.M."/>
            <person name="Foster-Nyarko E."/>
            <person name="Jarju S."/>
            <person name="Secka A."/>
            <person name="Antonio M."/>
            <person name="Oren A."/>
            <person name="Chaudhuri R.R."/>
            <person name="La Ragione R."/>
            <person name="Hildebrand F."/>
            <person name="Pallen M.J."/>
        </authorList>
    </citation>
    <scope>NUCLEOTIDE SEQUENCE</scope>
    <source>
        <strain evidence="1">CHK187-11901</strain>
    </source>
</reference>
<comment type="caution">
    <text evidence="1">The sequence shown here is derived from an EMBL/GenBank/DDBJ whole genome shotgun (WGS) entry which is preliminary data.</text>
</comment>
<dbReference type="EMBL" id="DWWM01000042">
    <property type="protein sequence ID" value="HJC36717.1"/>
    <property type="molecule type" value="Genomic_DNA"/>
</dbReference>
<dbReference type="SUPFAM" id="SSF50630">
    <property type="entry name" value="Acid proteases"/>
    <property type="match status" value="1"/>
</dbReference>
<dbReference type="Proteomes" id="UP000823896">
    <property type="component" value="Unassembled WGS sequence"/>
</dbReference>
<evidence type="ECO:0000313" key="2">
    <source>
        <dbReference type="Proteomes" id="UP000823896"/>
    </source>
</evidence>
<name>A0A9D2SVI8_9FIRM</name>
<evidence type="ECO:0000313" key="1">
    <source>
        <dbReference type="EMBL" id="HJC36717.1"/>
    </source>
</evidence>
<reference evidence="1" key="2">
    <citation type="submission" date="2021-04" db="EMBL/GenBank/DDBJ databases">
        <authorList>
            <person name="Gilroy R."/>
        </authorList>
    </citation>
    <scope>NUCLEOTIDE SEQUENCE</scope>
    <source>
        <strain evidence="1">CHK187-11901</strain>
    </source>
</reference>
<accession>A0A9D2SVI8</accession>
<dbReference type="CDD" id="cd05483">
    <property type="entry name" value="retropepsin_like_bacteria"/>
    <property type="match status" value="1"/>
</dbReference>
<dbReference type="InterPro" id="IPR034122">
    <property type="entry name" value="Retropepsin-like_bacterial"/>
</dbReference>
<dbReference type="Gene3D" id="2.40.70.10">
    <property type="entry name" value="Acid Proteases"/>
    <property type="match status" value="1"/>
</dbReference>
<proteinExistence type="predicted"/>
<organism evidence="1 2">
    <name type="scientific">Candidatus Merdibacter merdavium</name>
    <dbReference type="NCBI Taxonomy" id="2838692"/>
    <lineage>
        <taxon>Bacteria</taxon>
        <taxon>Bacillati</taxon>
        <taxon>Bacillota</taxon>
        <taxon>Erysipelotrichia</taxon>
        <taxon>Erysipelotrichales</taxon>
        <taxon>Erysipelotrichaceae</taxon>
        <taxon>Merdibacter</taxon>
    </lineage>
</organism>
<gene>
    <name evidence="1" type="ORF">H9702_06255</name>
</gene>
<dbReference type="AlphaFoldDB" id="A0A9D2SVI8"/>
<protein>
    <submittedName>
        <fullName evidence="1">Retropepsin-like domain-containing protein</fullName>
    </submittedName>
</protein>
<dbReference type="Pfam" id="PF13650">
    <property type="entry name" value="Asp_protease_2"/>
    <property type="match status" value="1"/>
</dbReference>
<sequence length="323" mass="36540">MLAHRVIVRSSAPAAIRADEYAGYKARFAHICMPIERTPQYRMMLERGFPRRTKIMMQEFEVKMMQNLFSLYEVKVRVNGKDMRFIIDTGAQISGIRAQAAAGLQLPALKSGVEVGSVGSTREQRPAVRCDSLRLGGICWENQPLIVLDQDQFAVRLLNVDLLRFDGILGWDLLRTLDFELDTIEGKMKVLKNRFILDHPNLIPCSFPTLLLRESDDTVSLFGIDTGAHQGWLGDAYIRRRKLEVMRRTKMVGFGVHGKEEFETQIVKSVTLRLDRARITMCGCMSALVDILPDVTYDGVLGNEVFAGRRIRFVNSAAMVLLT</sequence>
<dbReference type="InterPro" id="IPR021109">
    <property type="entry name" value="Peptidase_aspartic_dom_sf"/>
</dbReference>